<evidence type="ECO:0000259" key="1">
    <source>
        <dbReference type="Pfam" id="PF02036"/>
    </source>
</evidence>
<accession>A0A559KIV7</accession>
<dbReference type="EMBL" id="VNJI01000001">
    <property type="protein sequence ID" value="TVY12061.1"/>
    <property type="molecule type" value="Genomic_DNA"/>
</dbReference>
<protein>
    <submittedName>
        <fullName evidence="2">SCP2 sterol-binding domain-containing protein</fullName>
    </submittedName>
</protein>
<proteinExistence type="predicted"/>
<dbReference type="OrthoDB" id="9804656at2"/>
<feature type="domain" description="SCP2" evidence="1">
    <location>
        <begin position="7"/>
        <end position="104"/>
    </location>
</feature>
<organism evidence="2 3">
    <name type="scientific">Paenibacillus cremeus</name>
    <dbReference type="NCBI Taxonomy" id="2163881"/>
    <lineage>
        <taxon>Bacteria</taxon>
        <taxon>Bacillati</taxon>
        <taxon>Bacillota</taxon>
        <taxon>Bacilli</taxon>
        <taxon>Bacillales</taxon>
        <taxon>Paenibacillaceae</taxon>
        <taxon>Paenibacillus</taxon>
    </lineage>
</organism>
<reference evidence="2 3" key="1">
    <citation type="submission" date="2019-07" db="EMBL/GenBank/DDBJ databases">
        <authorList>
            <person name="Kim J."/>
        </authorList>
    </citation>
    <scope>NUCLEOTIDE SEQUENCE [LARGE SCALE GENOMIC DNA]</scope>
    <source>
        <strain evidence="2 3">JC52</strain>
    </source>
</reference>
<dbReference type="Proteomes" id="UP000317036">
    <property type="component" value="Unassembled WGS sequence"/>
</dbReference>
<dbReference type="AlphaFoldDB" id="A0A559KIV7"/>
<evidence type="ECO:0000313" key="2">
    <source>
        <dbReference type="EMBL" id="TVY12061.1"/>
    </source>
</evidence>
<dbReference type="Pfam" id="PF02036">
    <property type="entry name" value="SCP2"/>
    <property type="match status" value="1"/>
</dbReference>
<evidence type="ECO:0000313" key="3">
    <source>
        <dbReference type="Proteomes" id="UP000317036"/>
    </source>
</evidence>
<dbReference type="InterPro" id="IPR003033">
    <property type="entry name" value="SCP2_sterol-bd_dom"/>
</dbReference>
<comment type="caution">
    <text evidence="2">The sequence shown here is derived from an EMBL/GenBank/DDBJ whole genome shotgun (WGS) entry which is preliminary data.</text>
</comment>
<dbReference type="Gene3D" id="3.30.1050.10">
    <property type="entry name" value="SCP2 sterol-binding domain"/>
    <property type="match status" value="1"/>
</dbReference>
<gene>
    <name evidence="2" type="ORF">FPZ49_01595</name>
</gene>
<sequence>MSIRDEFEHIIARMNANPDPIRSLQAVYQFKLGEGQFLQVKFHSGQVELFDGTPLRAECRIILSEQTLRKLINDQLNAVAAYMSGALKVEGKLSLAFKLSEVLKAYI</sequence>
<keyword evidence="3" id="KW-1185">Reference proteome</keyword>
<name>A0A559KIV7_9BACL</name>
<dbReference type="InterPro" id="IPR036527">
    <property type="entry name" value="SCP2_sterol-bd_dom_sf"/>
</dbReference>
<dbReference type="SUPFAM" id="SSF55718">
    <property type="entry name" value="SCP-like"/>
    <property type="match status" value="1"/>
</dbReference>